<feature type="region of interest" description="Disordered" evidence="6">
    <location>
        <begin position="1"/>
        <end position="54"/>
    </location>
</feature>
<feature type="transmembrane region" description="Helical" evidence="7">
    <location>
        <begin position="181"/>
        <end position="204"/>
    </location>
</feature>
<organism evidence="9 10">
    <name type="scientific">Actinomadura livida</name>
    <dbReference type="NCBI Taxonomy" id="79909"/>
    <lineage>
        <taxon>Bacteria</taxon>
        <taxon>Bacillati</taxon>
        <taxon>Actinomycetota</taxon>
        <taxon>Actinomycetes</taxon>
        <taxon>Streptosporangiales</taxon>
        <taxon>Thermomonosporaceae</taxon>
        <taxon>Actinomadura</taxon>
    </lineage>
</organism>
<feature type="transmembrane region" description="Helical" evidence="7">
    <location>
        <begin position="96"/>
        <end position="117"/>
    </location>
</feature>
<feature type="transmembrane region" description="Helical" evidence="7">
    <location>
        <begin position="124"/>
        <end position="144"/>
    </location>
</feature>
<evidence type="ECO:0000256" key="6">
    <source>
        <dbReference type="SAM" id="MobiDB-lite"/>
    </source>
</evidence>
<feature type="transmembrane region" description="Helical" evidence="7">
    <location>
        <begin position="340"/>
        <end position="362"/>
    </location>
</feature>
<keyword evidence="4 7" id="KW-1133">Transmembrane helix</keyword>
<accession>A0ABP3NIS2</accession>
<keyword evidence="2" id="KW-1003">Cell membrane</keyword>
<feature type="transmembrane region" description="Helical" evidence="7">
    <location>
        <begin position="374"/>
        <end position="396"/>
    </location>
</feature>
<dbReference type="Gene3D" id="1.20.1250.20">
    <property type="entry name" value="MFS general substrate transporter like domains"/>
    <property type="match status" value="1"/>
</dbReference>
<evidence type="ECO:0000256" key="2">
    <source>
        <dbReference type="ARBA" id="ARBA00022475"/>
    </source>
</evidence>
<dbReference type="InterPro" id="IPR050189">
    <property type="entry name" value="MFS_Efflux_Transporters"/>
</dbReference>
<feature type="transmembrane region" description="Helical" evidence="7">
    <location>
        <begin position="313"/>
        <end position="334"/>
    </location>
</feature>
<feature type="transmembrane region" description="Helical" evidence="7">
    <location>
        <begin position="150"/>
        <end position="169"/>
    </location>
</feature>
<feature type="transmembrane region" description="Helical" evidence="7">
    <location>
        <begin position="254"/>
        <end position="276"/>
    </location>
</feature>
<gene>
    <name evidence="9" type="primary">nepI</name>
    <name evidence="9" type="ORF">GCM10009546_01780</name>
</gene>
<feature type="transmembrane region" description="Helical" evidence="7">
    <location>
        <begin position="210"/>
        <end position="233"/>
    </location>
</feature>
<dbReference type="InterPro" id="IPR020846">
    <property type="entry name" value="MFS_dom"/>
</dbReference>
<evidence type="ECO:0000256" key="1">
    <source>
        <dbReference type="ARBA" id="ARBA00004651"/>
    </source>
</evidence>
<dbReference type="InterPro" id="IPR011701">
    <property type="entry name" value="MFS"/>
</dbReference>
<evidence type="ECO:0000256" key="5">
    <source>
        <dbReference type="ARBA" id="ARBA00023136"/>
    </source>
</evidence>
<comment type="caution">
    <text evidence="9">The sequence shown here is derived from an EMBL/GenBank/DDBJ whole genome shotgun (WGS) entry which is preliminary data.</text>
</comment>
<feature type="transmembrane region" description="Helical" evidence="7">
    <location>
        <begin position="402"/>
        <end position="422"/>
    </location>
</feature>
<sequence length="427" mass="42157">MPQAQTGQTINRARHAINRGGADDAMLDAMSTPQSSPPSTGAPPPESPARPGGSTNWSPIVALAAGIAVLVGNEFLPASVLPAMAADLGVSEGTAGLAVAATAVAGAVTAPSIAVLLPRTDRRTVLTGLLVAAAVSNLAVAVAPGFAVLLLGRLVLGVAIAGYWSFAFGAGTRAVPGRDSVVSTSIALGVTIATIGGVPLASLLGDAVGWRLVFGVAAALSLAAALAVALTLPPVPPHPAAGMAMLRAALANRWLMAGVLGVVLVAFGNFAAYPFIRVAIEDVDAGAAVWLLLAWGVGGLAGNLAAGRFAGRLRVVAAAAPLLLAGGLLVTATAPSLPVLAAGVVVWGLAFNMVPVATQLWVTRVEPERAESALALQVTAFQVAITLGSASGGALLDARGVQAAFLLGTGFAAAAGLLFAALRVPRG</sequence>
<protein>
    <submittedName>
        <fullName evidence="9">Purine ribonucleoside efflux pump NepI</fullName>
    </submittedName>
</protein>
<dbReference type="Pfam" id="PF07690">
    <property type="entry name" value="MFS_1"/>
    <property type="match status" value="1"/>
</dbReference>
<dbReference type="PANTHER" id="PTHR43124">
    <property type="entry name" value="PURINE EFFLUX PUMP PBUE"/>
    <property type="match status" value="1"/>
</dbReference>
<name>A0ABP3NIS2_9ACTN</name>
<evidence type="ECO:0000259" key="8">
    <source>
        <dbReference type="PROSITE" id="PS50850"/>
    </source>
</evidence>
<proteinExistence type="predicted"/>
<dbReference type="PANTHER" id="PTHR43124:SF5">
    <property type="entry name" value="PURINE RIBONUCLEOSIDE EFFLUX PUMP NEPI"/>
    <property type="match status" value="1"/>
</dbReference>
<evidence type="ECO:0000256" key="7">
    <source>
        <dbReference type="SAM" id="Phobius"/>
    </source>
</evidence>
<reference evidence="10" key="1">
    <citation type="journal article" date="2019" name="Int. J. Syst. Evol. Microbiol.">
        <title>The Global Catalogue of Microorganisms (GCM) 10K type strain sequencing project: providing services to taxonomists for standard genome sequencing and annotation.</title>
        <authorList>
            <consortium name="The Broad Institute Genomics Platform"/>
            <consortium name="The Broad Institute Genome Sequencing Center for Infectious Disease"/>
            <person name="Wu L."/>
            <person name="Ma J."/>
        </authorList>
    </citation>
    <scope>NUCLEOTIDE SEQUENCE [LARGE SCALE GENOMIC DNA]</scope>
    <source>
        <strain evidence="10">JCM 10667</strain>
    </source>
</reference>
<keyword evidence="10" id="KW-1185">Reference proteome</keyword>
<dbReference type="PROSITE" id="PS50850">
    <property type="entry name" value="MFS"/>
    <property type="match status" value="1"/>
</dbReference>
<evidence type="ECO:0000256" key="3">
    <source>
        <dbReference type="ARBA" id="ARBA00022692"/>
    </source>
</evidence>
<feature type="compositionally biased region" description="Polar residues" evidence="6">
    <location>
        <begin position="1"/>
        <end position="11"/>
    </location>
</feature>
<dbReference type="InterPro" id="IPR036259">
    <property type="entry name" value="MFS_trans_sf"/>
</dbReference>
<evidence type="ECO:0000313" key="9">
    <source>
        <dbReference type="EMBL" id="GAA0543369.1"/>
    </source>
</evidence>
<keyword evidence="3 7" id="KW-0812">Transmembrane</keyword>
<evidence type="ECO:0000313" key="10">
    <source>
        <dbReference type="Proteomes" id="UP001501427"/>
    </source>
</evidence>
<comment type="subcellular location">
    <subcellularLocation>
        <location evidence="1">Cell membrane</location>
        <topology evidence="1">Multi-pass membrane protein</topology>
    </subcellularLocation>
</comment>
<dbReference type="EMBL" id="BAAAHD010000001">
    <property type="protein sequence ID" value="GAA0543369.1"/>
    <property type="molecule type" value="Genomic_DNA"/>
</dbReference>
<dbReference type="CDD" id="cd17324">
    <property type="entry name" value="MFS_NepI_like"/>
    <property type="match status" value="1"/>
</dbReference>
<dbReference type="SUPFAM" id="SSF103473">
    <property type="entry name" value="MFS general substrate transporter"/>
    <property type="match status" value="1"/>
</dbReference>
<dbReference type="Proteomes" id="UP001501427">
    <property type="component" value="Unassembled WGS sequence"/>
</dbReference>
<feature type="domain" description="Major facilitator superfamily (MFS) profile" evidence="8">
    <location>
        <begin position="58"/>
        <end position="427"/>
    </location>
</feature>
<feature type="transmembrane region" description="Helical" evidence="7">
    <location>
        <begin position="57"/>
        <end position="76"/>
    </location>
</feature>
<feature type="transmembrane region" description="Helical" evidence="7">
    <location>
        <begin position="288"/>
        <end position="306"/>
    </location>
</feature>
<keyword evidence="5 7" id="KW-0472">Membrane</keyword>
<evidence type="ECO:0000256" key="4">
    <source>
        <dbReference type="ARBA" id="ARBA00022989"/>
    </source>
</evidence>